<evidence type="ECO:0000313" key="3">
    <source>
        <dbReference type="Proteomes" id="UP001519362"/>
    </source>
</evidence>
<dbReference type="Pfam" id="PF01063">
    <property type="entry name" value="Aminotran_4"/>
    <property type="match status" value="1"/>
</dbReference>
<accession>A0ABS4ZGF0</accession>
<dbReference type="PANTHER" id="PTHR42743:SF13">
    <property type="entry name" value="P-LOOP CONTAINING NUCLEOSIDE TRIPHOSPHATE HYDROLASE PROTEIN"/>
    <property type="match status" value="1"/>
</dbReference>
<dbReference type="GO" id="GO:0016829">
    <property type="term" value="F:lyase activity"/>
    <property type="evidence" value="ECO:0007669"/>
    <property type="project" value="UniProtKB-KW"/>
</dbReference>
<dbReference type="Gene3D" id="3.20.10.10">
    <property type="entry name" value="D-amino Acid Aminotransferase, subunit A, domain 2"/>
    <property type="match status" value="1"/>
</dbReference>
<keyword evidence="2" id="KW-0032">Aminotransferase</keyword>
<keyword evidence="2" id="KW-0808">Transferase</keyword>
<dbReference type="EMBL" id="JAGIOL010000001">
    <property type="protein sequence ID" value="MBP2436361.1"/>
    <property type="molecule type" value="Genomic_DNA"/>
</dbReference>
<dbReference type="Gene3D" id="3.30.470.10">
    <property type="match status" value="1"/>
</dbReference>
<dbReference type="InterPro" id="IPR043131">
    <property type="entry name" value="BCAT-like_N"/>
</dbReference>
<evidence type="ECO:0000256" key="1">
    <source>
        <dbReference type="ARBA" id="ARBA00009320"/>
    </source>
</evidence>
<dbReference type="GO" id="GO:0008483">
    <property type="term" value="F:transaminase activity"/>
    <property type="evidence" value="ECO:0007669"/>
    <property type="project" value="UniProtKB-KW"/>
</dbReference>
<keyword evidence="2" id="KW-0456">Lyase</keyword>
<reference evidence="2 3" key="1">
    <citation type="submission" date="2021-03" db="EMBL/GenBank/DDBJ databases">
        <title>Sequencing the genomes of 1000 actinobacteria strains.</title>
        <authorList>
            <person name="Klenk H.-P."/>
        </authorList>
    </citation>
    <scope>NUCLEOTIDE SEQUENCE [LARGE SCALE GENOMIC DNA]</scope>
    <source>
        <strain evidence="2 3">DSM 24221</strain>
    </source>
</reference>
<dbReference type="SUPFAM" id="SSF56752">
    <property type="entry name" value="D-aminoacid aminotransferase-like PLP-dependent enzymes"/>
    <property type="match status" value="1"/>
</dbReference>
<dbReference type="InterPro" id="IPR036038">
    <property type="entry name" value="Aminotransferase-like"/>
</dbReference>
<dbReference type="InterPro" id="IPR001544">
    <property type="entry name" value="Aminotrans_IV"/>
</dbReference>
<dbReference type="InterPro" id="IPR043132">
    <property type="entry name" value="BCAT-like_C"/>
</dbReference>
<name>A0ABS4ZGF0_9MICO</name>
<dbReference type="RefSeq" id="WP_165136595.1">
    <property type="nucleotide sequence ID" value="NZ_CP049253.1"/>
</dbReference>
<comment type="caution">
    <text evidence="2">The sequence shown here is derived from an EMBL/GenBank/DDBJ whole genome shotgun (WGS) entry which is preliminary data.</text>
</comment>
<protein>
    <submittedName>
        <fullName evidence="2">Branched-subunit amino acid aminotransferase/4-amino-4-deoxychorismate lyase</fullName>
    </submittedName>
</protein>
<dbReference type="NCBIfam" id="NF006734">
    <property type="entry name" value="PRK09266.1"/>
    <property type="match status" value="1"/>
</dbReference>
<organism evidence="2 3">
    <name type="scientific">Microbacterium amylolyticum</name>
    <dbReference type="NCBI Taxonomy" id="936337"/>
    <lineage>
        <taxon>Bacteria</taxon>
        <taxon>Bacillati</taxon>
        <taxon>Actinomycetota</taxon>
        <taxon>Actinomycetes</taxon>
        <taxon>Micrococcales</taxon>
        <taxon>Microbacteriaceae</taxon>
        <taxon>Microbacterium</taxon>
    </lineage>
</organism>
<gene>
    <name evidence="2" type="ORF">JOF34_000947</name>
</gene>
<sequence>MQQLDGAPVTAQDLQPLAMLGFAHFTTVRVDDGLVRGLAMHLERLVRDARTLFDVDLDADLVRERIRAAIADESSSVTVRITLFDPALRLERPGADASPSILVTPRPASDDELPPITLQSVRFGRDTPELKHTGLFGALYRRRLAQRAGFDDALFVDGGGRISEGPTWNIGFVQGDRVIWADGDALPGVTRDLLDSVAGETSAEYVSLERLGSMDAAFATSSGVGVRPITAVDDVSWPTDHPALDRLRHAYRGISGEPL</sequence>
<comment type="similarity">
    <text evidence="1">Belongs to the class-IV pyridoxal-phosphate-dependent aminotransferase family.</text>
</comment>
<keyword evidence="3" id="KW-1185">Reference proteome</keyword>
<dbReference type="PANTHER" id="PTHR42743">
    <property type="entry name" value="AMINO-ACID AMINOTRANSFERASE"/>
    <property type="match status" value="1"/>
</dbReference>
<dbReference type="InterPro" id="IPR050571">
    <property type="entry name" value="Class-IV_PLP-Dep_Aminotrnsfr"/>
</dbReference>
<dbReference type="Proteomes" id="UP001519362">
    <property type="component" value="Unassembled WGS sequence"/>
</dbReference>
<evidence type="ECO:0000313" key="2">
    <source>
        <dbReference type="EMBL" id="MBP2436361.1"/>
    </source>
</evidence>
<proteinExistence type="inferred from homology"/>